<dbReference type="Pfam" id="PF07885">
    <property type="entry name" value="Ion_trans_2"/>
    <property type="match status" value="1"/>
</dbReference>
<dbReference type="InterPro" id="IPR013099">
    <property type="entry name" value="K_chnl_dom"/>
</dbReference>
<comment type="caution">
    <text evidence="3">The sequence shown here is derived from an EMBL/GenBank/DDBJ whole genome shotgun (WGS) entry which is preliminary data.</text>
</comment>
<dbReference type="SUPFAM" id="SSF81324">
    <property type="entry name" value="Voltage-gated potassium channels"/>
    <property type="match status" value="1"/>
</dbReference>
<sequence>MTRRRPLWRSEYWFVLVLIAVSYTLCALQTGPNPSGVAFLVQLATVAVILWVAEVRPRLRRIGWIVLAVAGIATAGTSLLGASGFYLDVVLAAASALAYLVAPMAIIAHIVRRDRVDGQALLAAIAAYILVGMFFTFVYNVIALVSSVATFGPDQPDSLTTQLFFSFTTLTTTGYGNIVPVSAGVQSVAIAEAITGQLFLVIAVARVVSGWTRRTNGAAG</sequence>
<keyword evidence="4" id="KW-1185">Reference proteome</keyword>
<evidence type="ECO:0000313" key="4">
    <source>
        <dbReference type="Proteomes" id="UP000536685"/>
    </source>
</evidence>
<feature type="domain" description="Potassium channel" evidence="2">
    <location>
        <begin position="141"/>
        <end position="208"/>
    </location>
</feature>
<keyword evidence="1" id="KW-1133">Transmembrane helix</keyword>
<evidence type="ECO:0000256" key="1">
    <source>
        <dbReference type="SAM" id="Phobius"/>
    </source>
</evidence>
<name>A0A841AKK9_9MICO</name>
<dbReference type="EMBL" id="JACHMJ010000001">
    <property type="protein sequence ID" value="MBB5842878.1"/>
    <property type="molecule type" value="Genomic_DNA"/>
</dbReference>
<feature type="transmembrane region" description="Helical" evidence="1">
    <location>
        <begin position="12"/>
        <end position="31"/>
    </location>
</feature>
<feature type="transmembrane region" description="Helical" evidence="1">
    <location>
        <begin position="62"/>
        <end position="83"/>
    </location>
</feature>
<evidence type="ECO:0000259" key="2">
    <source>
        <dbReference type="Pfam" id="PF07885"/>
    </source>
</evidence>
<feature type="transmembrane region" description="Helical" evidence="1">
    <location>
        <begin position="188"/>
        <end position="208"/>
    </location>
</feature>
<dbReference type="RefSeq" id="WP_184234687.1">
    <property type="nucleotide sequence ID" value="NZ_JACHMJ010000001.1"/>
</dbReference>
<dbReference type="Gene3D" id="1.10.287.70">
    <property type="match status" value="1"/>
</dbReference>
<reference evidence="3 4" key="1">
    <citation type="submission" date="2020-08" db="EMBL/GenBank/DDBJ databases">
        <title>Sequencing the genomes of 1000 actinobacteria strains.</title>
        <authorList>
            <person name="Klenk H.-P."/>
        </authorList>
    </citation>
    <scope>NUCLEOTIDE SEQUENCE [LARGE SCALE GENOMIC DNA]</scope>
    <source>
        <strain evidence="3 4">DSM 105784</strain>
    </source>
</reference>
<proteinExistence type="predicted"/>
<dbReference type="Proteomes" id="UP000536685">
    <property type="component" value="Unassembled WGS sequence"/>
</dbReference>
<evidence type="ECO:0000313" key="3">
    <source>
        <dbReference type="EMBL" id="MBB5842878.1"/>
    </source>
</evidence>
<accession>A0A841AKK9</accession>
<feature type="transmembrane region" description="Helical" evidence="1">
    <location>
        <begin position="89"/>
        <end position="108"/>
    </location>
</feature>
<keyword evidence="1" id="KW-0812">Transmembrane</keyword>
<dbReference type="AlphaFoldDB" id="A0A841AKK9"/>
<organism evidence="3 4">
    <name type="scientific">Conyzicola lurida</name>
    <dbReference type="NCBI Taxonomy" id="1172621"/>
    <lineage>
        <taxon>Bacteria</taxon>
        <taxon>Bacillati</taxon>
        <taxon>Actinomycetota</taxon>
        <taxon>Actinomycetes</taxon>
        <taxon>Micrococcales</taxon>
        <taxon>Microbacteriaceae</taxon>
        <taxon>Conyzicola</taxon>
    </lineage>
</organism>
<gene>
    <name evidence="3" type="ORF">HD599_001201</name>
</gene>
<keyword evidence="1" id="KW-0472">Membrane</keyword>
<feature type="transmembrane region" description="Helical" evidence="1">
    <location>
        <begin position="120"/>
        <end position="142"/>
    </location>
</feature>
<feature type="transmembrane region" description="Helical" evidence="1">
    <location>
        <begin position="37"/>
        <end position="55"/>
    </location>
</feature>
<protein>
    <recommendedName>
        <fullName evidence="2">Potassium channel domain-containing protein</fullName>
    </recommendedName>
</protein>